<dbReference type="SUPFAM" id="SSF54106">
    <property type="entry name" value="LysM domain"/>
    <property type="match status" value="1"/>
</dbReference>
<dbReference type="InterPro" id="IPR036779">
    <property type="entry name" value="LysM_dom_sf"/>
</dbReference>
<name>A0A1H0XQI6_9BACI</name>
<dbReference type="STRING" id="553311.SAMN05216231_0121"/>
<dbReference type="Gene3D" id="2.70.70.10">
    <property type="entry name" value="Glucose Permease (Domain IIA)"/>
    <property type="match status" value="1"/>
</dbReference>
<feature type="region of interest" description="Disordered" evidence="2">
    <location>
        <begin position="168"/>
        <end position="193"/>
    </location>
</feature>
<dbReference type="PROSITE" id="PS51782">
    <property type="entry name" value="LYSM"/>
    <property type="match status" value="1"/>
</dbReference>
<dbReference type="Pfam" id="PF01476">
    <property type="entry name" value="LysM"/>
    <property type="match status" value="1"/>
</dbReference>
<dbReference type="Gene3D" id="2.20.230.10">
    <property type="entry name" value="Resuscitation-promoting factor rpfb"/>
    <property type="match status" value="1"/>
</dbReference>
<keyword evidence="7" id="KW-1185">Reference proteome</keyword>
<dbReference type="PROSITE" id="PS51109">
    <property type="entry name" value="G5"/>
    <property type="match status" value="1"/>
</dbReference>
<dbReference type="SMART" id="SM00257">
    <property type="entry name" value="LysM"/>
    <property type="match status" value="1"/>
</dbReference>
<protein>
    <submittedName>
        <fullName evidence="6">Murein DD-endopeptidase MepM and murein hydrolase activator NlpD, contain LysM domain</fullName>
    </submittedName>
</protein>
<dbReference type="Pfam" id="PF07501">
    <property type="entry name" value="G5"/>
    <property type="match status" value="1"/>
</dbReference>
<dbReference type="InterPro" id="IPR018392">
    <property type="entry name" value="LysM"/>
</dbReference>
<accession>A0A1H0XQI6</accession>
<keyword evidence="1 3" id="KW-0732">Signal</keyword>
<evidence type="ECO:0000259" key="5">
    <source>
        <dbReference type="PROSITE" id="PS51782"/>
    </source>
</evidence>
<dbReference type="InterPro" id="IPR050570">
    <property type="entry name" value="Cell_wall_metabolism_enzyme"/>
</dbReference>
<feature type="chain" id="PRO_5011484586" evidence="3">
    <location>
        <begin position="43"/>
        <end position="500"/>
    </location>
</feature>
<feature type="signal peptide" evidence="3">
    <location>
        <begin position="1"/>
        <end position="42"/>
    </location>
</feature>
<dbReference type="SUPFAM" id="SSF51261">
    <property type="entry name" value="Duplicated hybrid motif"/>
    <property type="match status" value="1"/>
</dbReference>
<dbReference type="Pfam" id="PF01551">
    <property type="entry name" value="Peptidase_M23"/>
    <property type="match status" value="1"/>
</dbReference>
<feature type="domain" description="LysM" evidence="5">
    <location>
        <begin position="240"/>
        <end position="285"/>
    </location>
</feature>
<keyword evidence="6" id="KW-0378">Hydrolase</keyword>
<dbReference type="GO" id="GO:0004222">
    <property type="term" value="F:metalloendopeptidase activity"/>
    <property type="evidence" value="ECO:0007669"/>
    <property type="project" value="TreeGrafter"/>
</dbReference>
<dbReference type="CDD" id="cd12797">
    <property type="entry name" value="M23_peptidase"/>
    <property type="match status" value="1"/>
</dbReference>
<evidence type="ECO:0000259" key="4">
    <source>
        <dbReference type="PROSITE" id="PS51109"/>
    </source>
</evidence>
<dbReference type="RefSeq" id="WP_254788686.1">
    <property type="nucleotide sequence ID" value="NZ_FNKD01000001.1"/>
</dbReference>
<dbReference type="Gene3D" id="3.10.350.10">
    <property type="entry name" value="LysM domain"/>
    <property type="match status" value="1"/>
</dbReference>
<dbReference type="CDD" id="cd00118">
    <property type="entry name" value="LysM"/>
    <property type="match status" value="1"/>
</dbReference>
<evidence type="ECO:0000256" key="3">
    <source>
        <dbReference type="SAM" id="SignalP"/>
    </source>
</evidence>
<dbReference type="InterPro" id="IPR016047">
    <property type="entry name" value="M23ase_b-sheet_dom"/>
</dbReference>
<dbReference type="InterPro" id="IPR011055">
    <property type="entry name" value="Dup_hybrid_motif"/>
</dbReference>
<proteinExistence type="predicted"/>
<organism evidence="6 7">
    <name type="scientific">Virgibacillus salinus</name>
    <dbReference type="NCBI Taxonomy" id="553311"/>
    <lineage>
        <taxon>Bacteria</taxon>
        <taxon>Bacillati</taxon>
        <taxon>Bacillota</taxon>
        <taxon>Bacilli</taxon>
        <taxon>Bacillales</taxon>
        <taxon>Bacillaceae</taxon>
        <taxon>Virgibacillus</taxon>
    </lineage>
</organism>
<dbReference type="InterPro" id="IPR011098">
    <property type="entry name" value="G5_dom"/>
</dbReference>
<dbReference type="PANTHER" id="PTHR21666:SF270">
    <property type="entry name" value="MUREIN HYDROLASE ACTIVATOR ENVC"/>
    <property type="match status" value="1"/>
</dbReference>
<sequence length="500" mass="55764">MYKRKIKSTNHRTNRRSTLSMLQKVAIMTCVALSFTLTTAYADDNDDSLETIFHIYVDGKHVGKVGDKESIKEIIDAKVSQKSKEFEDLSISIGEKVSFVSERVFDPTYDNENVVNMLKDDLSAKAEAVEIKIADETVGFFKDQETANKVLKEYKAKYVDKKVLEKLTNRQSDANNSDNEEKPNKNEQNENLNLDVGDSIITDVALSEKVSFSDEKVKPEKVLTVKQGLKMLEKGTLEDKVHKVEKGEVLGSIADQYELSIDKLLELNKELKENSVLQIDQEVHVTDYKSFVDVIVNEERLVEETIDYETEVKESDEMYKGDKKVKQEGQKGKKEVHYSLKKKNGNIINKETVTEETTKEPVKEVIIKGTKVVPSRGTGELHWPAVGGYVSSNVGERWGSMHKGMDIAQPSNRSILAADNGTVVSAGWDSGGYGNKIVISHNNGMKTVYAHLASISVSPGQTVEKGSKIGVMGSTGNSTGIHLHFELYKNGSLQNPQKYL</sequence>
<evidence type="ECO:0000256" key="2">
    <source>
        <dbReference type="SAM" id="MobiDB-lite"/>
    </source>
</evidence>
<dbReference type="AlphaFoldDB" id="A0A1H0XQI6"/>
<gene>
    <name evidence="6" type="ORF">SAMN05216231_0121</name>
</gene>
<dbReference type="SMART" id="SM01208">
    <property type="entry name" value="G5"/>
    <property type="match status" value="1"/>
</dbReference>
<reference evidence="6 7" key="1">
    <citation type="submission" date="2016-10" db="EMBL/GenBank/DDBJ databases">
        <authorList>
            <person name="de Groot N.N."/>
        </authorList>
    </citation>
    <scope>NUCLEOTIDE SEQUENCE [LARGE SCALE GENOMIC DNA]</scope>
    <source>
        <strain evidence="6 7">CGMCC 1.10449</strain>
    </source>
</reference>
<evidence type="ECO:0000313" key="7">
    <source>
        <dbReference type="Proteomes" id="UP000199444"/>
    </source>
</evidence>
<dbReference type="EMBL" id="FNKD01000001">
    <property type="protein sequence ID" value="SDQ05202.1"/>
    <property type="molecule type" value="Genomic_DNA"/>
</dbReference>
<dbReference type="Proteomes" id="UP000199444">
    <property type="component" value="Unassembled WGS sequence"/>
</dbReference>
<evidence type="ECO:0000313" key="6">
    <source>
        <dbReference type="EMBL" id="SDQ05202.1"/>
    </source>
</evidence>
<feature type="compositionally biased region" description="Basic and acidic residues" evidence="2">
    <location>
        <begin position="179"/>
        <end position="188"/>
    </location>
</feature>
<dbReference type="PANTHER" id="PTHR21666">
    <property type="entry name" value="PEPTIDASE-RELATED"/>
    <property type="match status" value="1"/>
</dbReference>
<feature type="domain" description="G5" evidence="4">
    <location>
        <begin position="292"/>
        <end position="372"/>
    </location>
</feature>
<evidence type="ECO:0000256" key="1">
    <source>
        <dbReference type="ARBA" id="ARBA00022729"/>
    </source>
</evidence>